<dbReference type="Pfam" id="PF08498">
    <property type="entry name" value="Sterol_MT_C"/>
    <property type="match status" value="1"/>
</dbReference>
<sequence length="246" mass="27658">MCKDLEEIPLEIGEIATLELIEIINWSKGVVESVKRIQQEQHEVGNDDLKITINEGIERGDALPGLRSYSDIAEVAKKVGFEVVKQKDLAKPPAKPWWPRLKKGRIAYWKRRIVMMVLEKVWVVPKGTTAVQEMLFETMKVSRIGILKELESNSIICLVGRNVRWNWNSDMQNNKITLLLFLCRSGSGGSKRWWRSAVGRSGGGGKRWRWSAVGRSGNGGRRWVEAVTAVGGGLKRSSKLGHLIEG</sequence>
<dbReference type="Proteomes" id="UP001172457">
    <property type="component" value="Chromosome 4"/>
</dbReference>
<reference evidence="2" key="1">
    <citation type="submission" date="2023-03" db="EMBL/GenBank/DDBJ databases">
        <title>Chromosome-scale reference genome and RAD-based genetic map of yellow starthistle (Centaurea solstitialis) reveal putative structural variation and QTLs associated with invader traits.</title>
        <authorList>
            <person name="Reatini B."/>
            <person name="Cang F.A."/>
            <person name="Jiang Q."/>
            <person name="Mckibben M.T.W."/>
            <person name="Barker M.S."/>
            <person name="Rieseberg L.H."/>
            <person name="Dlugosch K.M."/>
        </authorList>
    </citation>
    <scope>NUCLEOTIDE SEQUENCE</scope>
    <source>
        <strain evidence="2">CAN-66</strain>
        <tissue evidence="2">Leaf</tissue>
    </source>
</reference>
<dbReference type="PANTHER" id="PTHR44742:SF2">
    <property type="entry name" value="24-METHYLENESTEROL C-METHYLTRANSFERASE 2"/>
    <property type="match status" value="1"/>
</dbReference>
<keyword evidence="3" id="KW-1185">Reference proteome</keyword>
<accession>A0AA38SX16</accession>
<dbReference type="GO" id="GO:0006694">
    <property type="term" value="P:steroid biosynthetic process"/>
    <property type="evidence" value="ECO:0007669"/>
    <property type="project" value="InterPro"/>
</dbReference>
<dbReference type="EMBL" id="JARYMX010000004">
    <property type="protein sequence ID" value="KAJ9550364.1"/>
    <property type="molecule type" value="Genomic_DNA"/>
</dbReference>
<dbReference type="PANTHER" id="PTHR44742">
    <property type="match status" value="1"/>
</dbReference>
<dbReference type="GO" id="GO:0008168">
    <property type="term" value="F:methyltransferase activity"/>
    <property type="evidence" value="ECO:0007669"/>
    <property type="project" value="InterPro"/>
</dbReference>
<feature type="domain" description="Sterol methyltransferase C-terminal" evidence="1">
    <location>
        <begin position="104"/>
        <end position="139"/>
    </location>
</feature>
<evidence type="ECO:0000259" key="1">
    <source>
        <dbReference type="Pfam" id="PF08498"/>
    </source>
</evidence>
<gene>
    <name evidence="2" type="ORF">OSB04_014409</name>
</gene>
<dbReference type="AlphaFoldDB" id="A0AA38SX16"/>
<organism evidence="2 3">
    <name type="scientific">Centaurea solstitialis</name>
    <name type="common">yellow star-thistle</name>
    <dbReference type="NCBI Taxonomy" id="347529"/>
    <lineage>
        <taxon>Eukaryota</taxon>
        <taxon>Viridiplantae</taxon>
        <taxon>Streptophyta</taxon>
        <taxon>Embryophyta</taxon>
        <taxon>Tracheophyta</taxon>
        <taxon>Spermatophyta</taxon>
        <taxon>Magnoliopsida</taxon>
        <taxon>eudicotyledons</taxon>
        <taxon>Gunneridae</taxon>
        <taxon>Pentapetalae</taxon>
        <taxon>asterids</taxon>
        <taxon>campanulids</taxon>
        <taxon>Asterales</taxon>
        <taxon>Asteraceae</taxon>
        <taxon>Carduoideae</taxon>
        <taxon>Cardueae</taxon>
        <taxon>Centaureinae</taxon>
        <taxon>Centaurea</taxon>
    </lineage>
</organism>
<protein>
    <recommendedName>
        <fullName evidence="1">Sterol methyltransferase C-terminal domain-containing protein</fullName>
    </recommendedName>
</protein>
<comment type="caution">
    <text evidence="2">The sequence shown here is derived from an EMBL/GenBank/DDBJ whole genome shotgun (WGS) entry which is preliminary data.</text>
</comment>
<evidence type="ECO:0000313" key="2">
    <source>
        <dbReference type="EMBL" id="KAJ9550364.1"/>
    </source>
</evidence>
<evidence type="ECO:0000313" key="3">
    <source>
        <dbReference type="Proteomes" id="UP001172457"/>
    </source>
</evidence>
<proteinExistence type="predicted"/>
<name>A0AA38SX16_9ASTR</name>
<dbReference type="InterPro" id="IPR013705">
    <property type="entry name" value="Sterol_MeTrfase_C"/>
</dbReference>